<evidence type="ECO:0000259" key="1">
    <source>
        <dbReference type="Pfam" id="PF19803"/>
    </source>
</evidence>
<feature type="domain" description="DUF6286" evidence="1">
    <location>
        <begin position="80"/>
        <end position="175"/>
    </location>
</feature>
<accession>A0A1G8NLI6</accession>
<keyword evidence="3" id="KW-1185">Reference proteome</keyword>
<gene>
    <name evidence="2" type="ORF">SAMN05444695_111104</name>
</gene>
<organism evidence="2 3">
    <name type="scientific">Rhodococcus triatomae</name>
    <dbReference type="NCBI Taxonomy" id="300028"/>
    <lineage>
        <taxon>Bacteria</taxon>
        <taxon>Bacillati</taxon>
        <taxon>Actinomycetota</taxon>
        <taxon>Actinomycetes</taxon>
        <taxon>Mycobacteriales</taxon>
        <taxon>Nocardiaceae</taxon>
        <taxon>Rhodococcus</taxon>
    </lineage>
</organism>
<evidence type="ECO:0000313" key="2">
    <source>
        <dbReference type="EMBL" id="SDI81064.1"/>
    </source>
</evidence>
<name>A0A1G8NLI6_9NOCA</name>
<dbReference type="Pfam" id="PF19803">
    <property type="entry name" value="DUF6286"/>
    <property type="match status" value="1"/>
</dbReference>
<dbReference type="OrthoDB" id="5197468at2"/>
<protein>
    <recommendedName>
        <fullName evidence="1">DUF6286 domain-containing protein</fullName>
    </recommendedName>
</protein>
<sequence>MTTDDAILRTGREPVRPAAAGYVGALVAIALLAVGVIALRDAAVSTPWLDGERWIDSGVRAVDGASPRTWMVPVGVLLAVAGVLALVVAVKPRGKVGTAVSTTTGVWIEPRDIARLATATAESVPGVVEARSTATRRKVSVLVTTSDDSVDTNPVEDAVNQAFSAMETPPKVRIRTRRNRP</sequence>
<evidence type="ECO:0000313" key="3">
    <source>
        <dbReference type="Proteomes" id="UP000183263"/>
    </source>
</evidence>
<proteinExistence type="predicted"/>
<dbReference type="AlphaFoldDB" id="A0A1G8NLI6"/>
<dbReference type="EMBL" id="FNDN01000011">
    <property type="protein sequence ID" value="SDI81064.1"/>
    <property type="molecule type" value="Genomic_DNA"/>
</dbReference>
<dbReference type="InterPro" id="IPR046253">
    <property type="entry name" value="DUF6286"/>
</dbReference>
<reference evidence="2 3" key="1">
    <citation type="submission" date="2016-10" db="EMBL/GenBank/DDBJ databases">
        <authorList>
            <person name="de Groot N.N."/>
        </authorList>
    </citation>
    <scope>NUCLEOTIDE SEQUENCE [LARGE SCALE GENOMIC DNA]</scope>
    <source>
        <strain evidence="2 3">DSM 44892</strain>
    </source>
</reference>
<dbReference type="Proteomes" id="UP000183263">
    <property type="component" value="Unassembled WGS sequence"/>
</dbReference>
<dbReference type="RefSeq" id="WP_072738937.1">
    <property type="nucleotide sequence ID" value="NZ_CP048813.1"/>
</dbReference>